<dbReference type="EMBL" id="JABBWM010000063">
    <property type="protein sequence ID" value="KAG2097998.1"/>
    <property type="molecule type" value="Genomic_DNA"/>
</dbReference>
<dbReference type="OrthoDB" id="3261690at2759"/>
<evidence type="ECO:0000313" key="1">
    <source>
        <dbReference type="EMBL" id="KAG2097998.1"/>
    </source>
</evidence>
<name>A0A9P7EYF6_9AGAM</name>
<gene>
    <name evidence="1" type="ORF">F5147DRAFT_583311</name>
</gene>
<sequence length="426" mass="48912">MQPPDEDLPAIQVSLEEFVLAAEQMFKSDQLETFIRFVLAGRLQSHDKLARIFINARQGALAPQISEYKLHRDIDSVIGITRDLPFQTHMAIFPLASFRDSLTEDNHLKCPLSCPKDVIGVPLHRIPNMALGKVDRRHITRIFFPGLYHQGQNPAIPPETMSLIYEKCLRPAVVSLNGVDRSRWPITYSTAMTLYRDQKGKFHFGTIDFPSHLLGQLGHKLLELFQKQDGLQDAFFVHELRGTKGASHHDPRDARARHAAFNAVFNLFDMSIIKPEDWVVDIGLEIQHEDHILQWLTKGHRLQYRVISDGDWNDLVFKRYFPPKGIPSTTKSLQHFPSASYYRQWQSLLDQLDEDESEIIQNHHLMPWFNKLYWVPHPEGDRMWSTKKGGKEWIMLPPGGLGGCPRIAVNTRFYGKDVPRLVGGTS</sequence>
<dbReference type="Proteomes" id="UP000823399">
    <property type="component" value="Unassembled WGS sequence"/>
</dbReference>
<dbReference type="AlphaFoldDB" id="A0A9P7EYF6"/>
<organism evidence="1 2">
    <name type="scientific">Suillus discolor</name>
    <dbReference type="NCBI Taxonomy" id="1912936"/>
    <lineage>
        <taxon>Eukaryota</taxon>
        <taxon>Fungi</taxon>
        <taxon>Dikarya</taxon>
        <taxon>Basidiomycota</taxon>
        <taxon>Agaricomycotina</taxon>
        <taxon>Agaricomycetes</taxon>
        <taxon>Agaricomycetidae</taxon>
        <taxon>Boletales</taxon>
        <taxon>Suillineae</taxon>
        <taxon>Suillaceae</taxon>
        <taxon>Suillus</taxon>
    </lineage>
</organism>
<keyword evidence="2" id="KW-1185">Reference proteome</keyword>
<comment type="caution">
    <text evidence="1">The sequence shown here is derived from an EMBL/GenBank/DDBJ whole genome shotgun (WGS) entry which is preliminary data.</text>
</comment>
<dbReference type="GeneID" id="64693971"/>
<accession>A0A9P7EYF6</accession>
<protein>
    <submittedName>
        <fullName evidence="1">Uncharacterized protein</fullName>
    </submittedName>
</protein>
<dbReference type="RefSeq" id="XP_041288756.1">
    <property type="nucleotide sequence ID" value="XM_041431712.1"/>
</dbReference>
<proteinExistence type="predicted"/>
<evidence type="ECO:0000313" key="2">
    <source>
        <dbReference type="Proteomes" id="UP000823399"/>
    </source>
</evidence>
<reference evidence="1" key="1">
    <citation type="journal article" date="2020" name="New Phytol.">
        <title>Comparative genomics reveals dynamic genome evolution in host specialist ectomycorrhizal fungi.</title>
        <authorList>
            <person name="Lofgren L.A."/>
            <person name="Nguyen N.H."/>
            <person name="Vilgalys R."/>
            <person name="Ruytinx J."/>
            <person name="Liao H.L."/>
            <person name="Branco S."/>
            <person name="Kuo A."/>
            <person name="LaButti K."/>
            <person name="Lipzen A."/>
            <person name="Andreopoulos W."/>
            <person name="Pangilinan J."/>
            <person name="Riley R."/>
            <person name="Hundley H."/>
            <person name="Na H."/>
            <person name="Barry K."/>
            <person name="Grigoriev I.V."/>
            <person name="Stajich J.E."/>
            <person name="Kennedy P.G."/>
        </authorList>
    </citation>
    <scope>NUCLEOTIDE SEQUENCE</scope>
    <source>
        <strain evidence="1">FC423</strain>
    </source>
</reference>